<gene>
    <name evidence="2" type="ORF">UFOVP587_34</name>
</gene>
<organism evidence="2">
    <name type="scientific">uncultured Caudovirales phage</name>
    <dbReference type="NCBI Taxonomy" id="2100421"/>
    <lineage>
        <taxon>Viruses</taxon>
        <taxon>Duplodnaviria</taxon>
        <taxon>Heunggongvirae</taxon>
        <taxon>Uroviricota</taxon>
        <taxon>Caudoviricetes</taxon>
        <taxon>Peduoviridae</taxon>
        <taxon>Maltschvirus</taxon>
        <taxon>Maltschvirus maltsch</taxon>
    </lineage>
</organism>
<sequence length="84" mass="9948">MKNRDLSVSLSLELLLTAVLWCFVLEFTEPNTWNNPIHSVLALIMLAPVVYAWTTLGKWCLEDFRKSPTIKNLRNQYWLWLRKP</sequence>
<protein>
    <submittedName>
        <fullName evidence="2">Uncharacterized protein</fullName>
    </submittedName>
</protein>
<evidence type="ECO:0000256" key="1">
    <source>
        <dbReference type="SAM" id="Phobius"/>
    </source>
</evidence>
<accession>A0A6J5MWX3</accession>
<proteinExistence type="predicted"/>
<reference evidence="2" key="1">
    <citation type="submission" date="2020-04" db="EMBL/GenBank/DDBJ databases">
        <authorList>
            <person name="Chiriac C."/>
            <person name="Salcher M."/>
            <person name="Ghai R."/>
            <person name="Kavagutti S V."/>
        </authorList>
    </citation>
    <scope>NUCLEOTIDE SEQUENCE</scope>
</reference>
<dbReference type="EMBL" id="LR796566">
    <property type="protein sequence ID" value="CAB4151795.1"/>
    <property type="molecule type" value="Genomic_DNA"/>
</dbReference>
<evidence type="ECO:0000313" key="2">
    <source>
        <dbReference type="EMBL" id="CAB4151795.1"/>
    </source>
</evidence>
<feature type="transmembrane region" description="Helical" evidence="1">
    <location>
        <begin position="38"/>
        <end position="61"/>
    </location>
</feature>
<keyword evidence="1" id="KW-0812">Transmembrane</keyword>
<name>A0A6J5MWX3_9CAUD</name>
<keyword evidence="1" id="KW-1133">Transmembrane helix</keyword>
<keyword evidence="1" id="KW-0472">Membrane</keyword>